<dbReference type="SUPFAM" id="SSF54736">
    <property type="entry name" value="ClpS-like"/>
    <property type="match status" value="1"/>
</dbReference>
<organism evidence="2">
    <name type="scientific">mine drainage metagenome</name>
    <dbReference type="NCBI Taxonomy" id="410659"/>
    <lineage>
        <taxon>unclassified sequences</taxon>
        <taxon>metagenomes</taxon>
        <taxon>ecological metagenomes</taxon>
    </lineage>
</organism>
<dbReference type="EMBL" id="MLJW01000002">
    <property type="protein sequence ID" value="OIR18971.1"/>
    <property type="molecule type" value="Genomic_DNA"/>
</dbReference>
<evidence type="ECO:0000259" key="1">
    <source>
        <dbReference type="Pfam" id="PF02617"/>
    </source>
</evidence>
<dbReference type="InterPro" id="IPR003769">
    <property type="entry name" value="ClpS_core"/>
</dbReference>
<keyword evidence="2" id="KW-0645">Protease</keyword>
<protein>
    <submittedName>
        <fullName evidence="2">ATP-dependent Clp protease adapter protein ClpS</fullName>
    </submittedName>
</protein>
<dbReference type="Gene3D" id="3.30.1390.10">
    <property type="match status" value="1"/>
</dbReference>
<dbReference type="GO" id="GO:0030163">
    <property type="term" value="P:protein catabolic process"/>
    <property type="evidence" value="ECO:0007669"/>
    <property type="project" value="InterPro"/>
</dbReference>
<sequence>MTDPLHHDLPSHSSSTQLELSPRWRVIVLNDPVNLMSYVVMVFRRVLGFDEATARKHMLEVHEQGRSVVWTGLREKAEAYAYSLQQWHLTVVLEPDETH</sequence>
<dbReference type="GO" id="GO:0006508">
    <property type="term" value="P:proteolysis"/>
    <property type="evidence" value="ECO:0007669"/>
    <property type="project" value="UniProtKB-KW"/>
</dbReference>
<dbReference type="AlphaFoldDB" id="A0A1J5TFU6"/>
<dbReference type="InterPro" id="IPR014719">
    <property type="entry name" value="Ribosomal_bL12_C/ClpS-like"/>
</dbReference>
<dbReference type="InterPro" id="IPR022935">
    <property type="entry name" value="ClpS"/>
</dbReference>
<dbReference type="GO" id="GO:0008233">
    <property type="term" value="F:peptidase activity"/>
    <property type="evidence" value="ECO:0007669"/>
    <property type="project" value="UniProtKB-KW"/>
</dbReference>
<proteinExistence type="predicted"/>
<accession>A0A1J5TFU6</accession>
<keyword evidence="2" id="KW-0378">Hydrolase</keyword>
<comment type="caution">
    <text evidence="2">The sequence shown here is derived from an EMBL/GenBank/DDBJ whole genome shotgun (WGS) entry which is preliminary data.</text>
</comment>
<dbReference type="PANTHER" id="PTHR33473:SF19">
    <property type="entry name" value="ATP-DEPENDENT CLP PROTEASE ADAPTER PROTEIN CLPS"/>
    <property type="match status" value="1"/>
</dbReference>
<dbReference type="PANTHER" id="PTHR33473">
    <property type="entry name" value="ATP-DEPENDENT CLP PROTEASE ADAPTER PROTEIN CLPS1, CHLOROPLASTIC"/>
    <property type="match status" value="1"/>
</dbReference>
<dbReference type="Pfam" id="PF02617">
    <property type="entry name" value="ClpS"/>
    <property type="match status" value="1"/>
</dbReference>
<evidence type="ECO:0000313" key="2">
    <source>
        <dbReference type="EMBL" id="OIR18971.1"/>
    </source>
</evidence>
<feature type="domain" description="Adaptor protein ClpS core" evidence="1">
    <location>
        <begin position="21"/>
        <end position="86"/>
    </location>
</feature>
<reference evidence="2" key="1">
    <citation type="submission" date="2016-10" db="EMBL/GenBank/DDBJ databases">
        <title>Sequence of Gallionella enrichment culture.</title>
        <authorList>
            <person name="Poehlein A."/>
            <person name="Muehling M."/>
            <person name="Daniel R."/>
        </authorList>
    </citation>
    <scope>NUCLEOTIDE SEQUENCE</scope>
</reference>
<gene>
    <name evidence="2" type="primary">clpS_1</name>
    <name evidence="2" type="ORF">GALL_13150</name>
</gene>
<name>A0A1J5TFU6_9ZZZZ</name>